<evidence type="ECO:0000313" key="2">
    <source>
        <dbReference type="Proteomes" id="UP001059663"/>
    </source>
</evidence>
<dbReference type="Proteomes" id="UP001059663">
    <property type="component" value="Chromosome"/>
</dbReference>
<evidence type="ECO:0000313" key="1">
    <source>
        <dbReference type="EMBL" id="UUZ43661.1"/>
    </source>
</evidence>
<proteinExistence type="predicted"/>
<protein>
    <submittedName>
        <fullName evidence="1">Uncharacterized protein</fullName>
    </submittedName>
</protein>
<dbReference type="EMBL" id="CP087977">
    <property type="protein sequence ID" value="UUZ43661.1"/>
    <property type="molecule type" value="Genomic_DNA"/>
</dbReference>
<reference evidence="1" key="1">
    <citation type="submission" date="2021-11" db="EMBL/GenBank/DDBJ databases">
        <title>Study of the species diversity of bacterial strains isolated from a unique natural object - Shulgan-Tash cave (Bashkiria).</title>
        <authorList>
            <person name="Sazanova A.L."/>
            <person name="Chirak E.R."/>
            <person name="Safronova V.I."/>
        </authorList>
    </citation>
    <scope>NUCLEOTIDE SEQUENCE</scope>
    <source>
        <strain evidence="1">P1</strain>
    </source>
</reference>
<organism evidence="1 2">
    <name type="scientific">Janibacter limosus</name>
    <dbReference type="NCBI Taxonomy" id="53458"/>
    <lineage>
        <taxon>Bacteria</taxon>
        <taxon>Bacillati</taxon>
        <taxon>Actinomycetota</taxon>
        <taxon>Actinomycetes</taxon>
        <taxon>Micrococcales</taxon>
        <taxon>Intrasporangiaceae</taxon>
        <taxon>Janibacter</taxon>
    </lineage>
</organism>
<sequence>MIGRSNIRGIVMKPRKVGYRWSCSCPQMTGPPATRNPIPAMVMSIHSPARVSTILRTSMAAGRAKGTRSPETSTGGRAALAPVGWGADSVGAVVVLMRQSPLGTRWRSG</sequence>
<name>A0AC61U0X9_9MICO</name>
<accession>A0AC61U0X9</accession>
<gene>
    <name evidence="1" type="ORF">LP422_12190</name>
</gene>